<dbReference type="RefSeq" id="WP_344081192.1">
    <property type="nucleotide sequence ID" value="NZ_BAAAPO010000010.1"/>
</dbReference>
<evidence type="ECO:0008006" key="3">
    <source>
        <dbReference type="Google" id="ProtNLM"/>
    </source>
</evidence>
<accession>A0ABP4XI91</accession>
<protein>
    <recommendedName>
        <fullName evidence="3">DUF559 domain-containing protein</fullName>
    </recommendedName>
</protein>
<keyword evidence="2" id="KW-1185">Reference proteome</keyword>
<dbReference type="EMBL" id="BAAAPO010000010">
    <property type="protein sequence ID" value="GAA1783727.1"/>
    <property type="molecule type" value="Genomic_DNA"/>
</dbReference>
<name>A0ABP4XI91_9MICO</name>
<dbReference type="Gene3D" id="3.40.960.10">
    <property type="entry name" value="VSR Endonuclease"/>
    <property type="match status" value="1"/>
</dbReference>
<sequence length="308" mass="33330">MSVAATLGHLGGCATAGQLRRRHSKRAIRGAVLSGEILHPARGRYVVAEVAAHRQQAYSACAVLSHVSAALEHGWAVKNVPERAWIVVSPGRSLPNRETFAHVSWAGTSPAERAAGVTAPLRTVIDCCRVLPRDEALAVADSALRARAITRAQLRAAALGARGQGAGTLRWVAAHADARAANPFESVLRAILLTIPGLDLRLQHVIAEPGLFAIVDLADPILRLAIEAEGFEHHGTRGGLVRDARRYSELAIYNWSLVRFVWVDVMFHPDWVRWVVESWLATRSGAPMPVRPHDVPAVRDRQPARAAG</sequence>
<dbReference type="SUPFAM" id="SSF52980">
    <property type="entry name" value="Restriction endonuclease-like"/>
    <property type="match status" value="1"/>
</dbReference>
<reference evidence="2" key="1">
    <citation type="journal article" date="2019" name="Int. J. Syst. Evol. Microbiol.">
        <title>The Global Catalogue of Microorganisms (GCM) 10K type strain sequencing project: providing services to taxonomists for standard genome sequencing and annotation.</title>
        <authorList>
            <consortium name="The Broad Institute Genomics Platform"/>
            <consortium name="The Broad Institute Genome Sequencing Center for Infectious Disease"/>
            <person name="Wu L."/>
            <person name="Ma J."/>
        </authorList>
    </citation>
    <scope>NUCLEOTIDE SEQUENCE [LARGE SCALE GENOMIC DNA]</scope>
    <source>
        <strain evidence="2">JCM 15592</strain>
    </source>
</reference>
<evidence type="ECO:0000313" key="1">
    <source>
        <dbReference type="EMBL" id="GAA1783727.1"/>
    </source>
</evidence>
<dbReference type="Proteomes" id="UP001499938">
    <property type="component" value="Unassembled WGS sequence"/>
</dbReference>
<organism evidence="1 2">
    <name type="scientific">Nostocoides veronense</name>
    <dbReference type="NCBI Taxonomy" id="330836"/>
    <lineage>
        <taxon>Bacteria</taxon>
        <taxon>Bacillati</taxon>
        <taxon>Actinomycetota</taxon>
        <taxon>Actinomycetes</taxon>
        <taxon>Micrococcales</taxon>
        <taxon>Intrasporangiaceae</taxon>
        <taxon>Nostocoides</taxon>
    </lineage>
</organism>
<comment type="caution">
    <text evidence="1">The sequence shown here is derived from an EMBL/GenBank/DDBJ whole genome shotgun (WGS) entry which is preliminary data.</text>
</comment>
<gene>
    <name evidence="1" type="ORF">GCM10009811_06340</name>
</gene>
<dbReference type="InterPro" id="IPR011335">
    <property type="entry name" value="Restrct_endonuc-II-like"/>
</dbReference>
<evidence type="ECO:0000313" key="2">
    <source>
        <dbReference type="Proteomes" id="UP001499938"/>
    </source>
</evidence>
<proteinExistence type="predicted"/>